<evidence type="ECO:0000256" key="2">
    <source>
        <dbReference type="ARBA" id="ARBA00022723"/>
    </source>
</evidence>
<evidence type="ECO:0000259" key="4">
    <source>
        <dbReference type="Pfam" id="PF03328"/>
    </source>
</evidence>
<organism evidence="5 6">
    <name type="scientific">Bosea lupini</name>
    <dbReference type="NCBI Taxonomy" id="1036779"/>
    <lineage>
        <taxon>Bacteria</taxon>
        <taxon>Pseudomonadati</taxon>
        <taxon>Pseudomonadota</taxon>
        <taxon>Alphaproteobacteria</taxon>
        <taxon>Hyphomicrobiales</taxon>
        <taxon>Boseaceae</taxon>
        <taxon>Bosea</taxon>
    </lineage>
</organism>
<evidence type="ECO:0000256" key="3">
    <source>
        <dbReference type="ARBA" id="ARBA00023239"/>
    </source>
</evidence>
<gene>
    <name evidence="5" type="ORF">SAMN04515666_103236</name>
</gene>
<comment type="similarity">
    <text evidence="1">Belongs to the HpcH/HpaI aldolase family.</text>
</comment>
<feature type="domain" description="HpcH/HpaI aldolase/citrate lyase" evidence="4">
    <location>
        <begin position="21"/>
        <end position="242"/>
    </location>
</feature>
<protein>
    <submittedName>
        <fullName evidence="5">2-keto-3-deoxy-L-rhamnonate aldolase RhmA</fullName>
    </submittedName>
</protein>
<dbReference type="InterPro" id="IPR050251">
    <property type="entry name" value="HpcH-HpaI_aldolase"/>
</dbReference>
<dbReference type="SUPFAM" id="SSF51621">
    <property type="entry name" value="Phosphoenolpyruvate/pyruvate domain"/>
    <property type="match status" value="1"/>
</dbReference>
<dbReference type="STRING" id="1036779.SAMN04515666_103236"/>
<dbReference type="Pfam" id="PF03328">
    <property type="entry name" value="HpcH_HpaI"/>
    <property type="match status" value="1"/>
</dbReference>
<reference evidence="6" key="1">
    <citation type="submission" date="2016-10" db="EMBL/GenBank/DDBJ databases">
        <authorList>
            <person name="Varghese N."/>
            <person name="Submissions S."/>
        </authorList>
    </citation>
    <scope>NUCLEOTIDE SEQUENCE [LARGE SCALE GENOMIC DNA]</scope>
    <source>
        <strain evidence="6">LMG 26383,CCUG 61248,R- 45681</strain>
    </source>
</reference>
<dbReference type="PANTHER" id="PTHR30502:SF0">
    <property type="entry name" value="PHOSPHOENOLPYRUVATE CARBOXYLASE FAMILY PROTEIN"/>
    <property type="match status" value="1"/>
</dbReference>
<dbReference type="GO" id="GO:0005737">
    <property type="term" value="C:cytoplasm"/>
    <property type="evidence" value="ECO:0007669"/>
    <property type="project" value="TreeGrafter"/>
</dbReference>
<dbReference type="PANTHER" id="PTHR30502">
    <property type="entry name" value="2-KETO-3-DEOXY-L-RHAMNONATE ALDOLASE"/>
    <property type="match status" value="1"/>
</dbReference>
<evidence type="ECO:0000256" key="1">
    <source>
        <dbReference type="ARBA" id="ARBA00005568"/>
    </source>
</evidence>
<keyword evidence="2" id="KW-0479">Metal-binding</keyword>
<evidence type="ECO:0000313" key="6">
    <source>
        <dbReference type="Proteomes" id="UP000199664"/>
    </source>
</evidence>
<dbReference type="RefSeq" id="WP_091833159.1">
    <property type="nucleotide sequence ID" value="NZ_FOAN01000003.1"/>
</dbReference>
<keyword evidence="6" id="KW-1185">Reference proteome</keyword>
<dbReference type="OrthoDB" id="9802624at2"/>
<proteinExistence type="inferred from homology"/>
<dbReference type="InterPro" id="IPR015813">
    <property type="entry name" value="Pyrv/PenolPyrv_kinase-like_dom"/>
</dbReference>
<evidence type="ECO:0000313" key="5">
    <source>
        <dbReference type="EMBL" id="SEL26024.1"/>
    </source>
</evidence>
<dbReference type="AlphaFoldDB" id="A0A1H7NRR9"/>
<dbReference type="InterPro" id="IPR005000">
    <property type="entry name" value="Aldolase/citrate-lyase_domain"/>
</dbReference>
<dbReference type="Gene3D" id="3.20.20.60">
    <property type="entry name" value="Phosphoenolpyruvate-binding domains"/>
    <property type="match status" value="1"/>
</dbReference>
<dbReference type="Proteomes" id="UP000199664">
    <property type="component" value="Unassembled WGS sequence"/>
</dbReference>
<dbReference type="GO" id="GO:0016832">
    <property type="term" value="F:aldehyde-lyase activity"/>
    <property type="evidence" value="ECO:0007669"/>
    <property type="project" value="TreeGrafter"/>
</dbReference>
<dbReference type="InterPro" id="IPR040442">
    <property type="entry name" value="Pyrv_kinase-like_dom_sf"/>
</dbReference>
<accession>A0A1H7NRR9</accession>
<dbReference type="GO" id="GO:0046872">
    <property type="term" value="F:metal ion binding"/>
    <property type="evidence" value="ECO:0007669"/>
    <property type="project" value="UniProtKB-KW"/>
</dbReference>
<sequence length="266" mass="27416">MRTSAQSSFRKRLVSGAFLAGSFVKTPSPHATEILGNSGFDFIVVDQEHAPFDRVTTDLVLLAARAAGIAGVVRVPTLTSDAIQASLDCGAVGILAPHVASVADAQALVAACRYRGGKRGFFGVTRAGRYGGSKMWDLVDAADAAVATIAMIEDPAALAEIDAILAVEGLDAVFIGRGDLTVALSAPTRDAPEVSDAIDAILRAAKKAGKPVCVMTDNGEESAGFAERGASAFILSSDQGFLRKAASQALGQMQAARSRVENPGAR</sequence>
<keyword evidence="3" id="KW-0456">Lyase</keyword>
<name>A0A1H7NRR9_9HYPH</name>
<dbReference type="EMBL" id="FOAN01000003">
    <property type="protein sequence ID" value="SEL26024.1"/>
    <property type="molecule type" value="Genomic_DNA"/>
</dbReference>